<evidence type="ECO:0000256" key="3">
    <source>
        <dbReference type="ARBA" id="ARBA00022475"/>
    </source>
</evidence>
<name>R9IK28_9BACT</name>
<reference evidence="7 8" key="1">
    <citation type="submission" date="2013-04" db="EMBL/GenBank/DDBJ databases">
        <title>The Genome Sequence of Bacteroides massiliensis dnLKV3.</title>
        <authorList>
            <consortium name="The Broad Institute Genomics Platform"/>
            <consortium name="The Broad Institute Genome Sequencing Center for Infectious Disease"/>
            <person name="Earl A."/>
            <person name="Xavier R."/>
            <person name="Kuhn K."/>
            <person name="Stappenbeck T."/>
            <person name="Walker B."/>
            <person name="Young S."/>
            <person name="Zeng Q."/>
            <person name="Gargeya S."/>
            <person name="Fitzgerald M."/>
            <person name="Haas B."/>
            <person name="Abouelleil A."/>
            <person name="Allen A.W."/>
            <person name="Alvarado L."/>
            <person name="Arachchi H.M."/>
            <person name="Berlin A.M."/>
            <person name="Chapman S.B."/>
            <person name="Gainer-Dewar J."/>
            <person name="Goldberg J."/>
            <person name="Griggs A."/>
            <person name="Gujja S."/>
            <person name="Hansen M."/>
            <person name="Howarth C."/>
            <person name="Imamovic A."/>
            <person name="Ireland A."/>
            <person name="Larimer J."/>
            <person name="McCowan C."/>
            <person name="Murphy C."/>
            <person name="Pearson M."/>
            <person name="Poon T.W."/>
            <person name="Priest M."/>
            <person name="Roberts A."/>
            <person name="Saif S."/>
            <person name="Shea T."/>
            <person name="Sisk P."/>
            <person name="Sykes S."/>
            <person name="Wortman J."/>
            <person name="Nusbaum C."/>
            <person name="Birren B."/>
        </authorList>
    </citation>
    <scope>NUCLEOTIDE SEQUENCE [LARGE SCALE GENOMIC DNA]</scope>
    <source>
        <strain evidence="8">dnLKV3</strain>
    </source>
</reference>
<evidence type="ECO:0000256" key="4">
    <source>
        <dbReference type="ARBA" id="ARBA00022679"/>
    </source>
</evidence>
<dbReference type="GO" id="GO:0019350">
    <property type="term" value="P:teichoic acid biosynthetic process"/>
    <property type="evidence" value="ECO:0007669"/>
    <property type="project" value="UniProtKB-KW"/>
</dbReference>
<dbReference type="GeneID" id="82155650"/>
<dbReference type="GO" id="GO:0005886">
    <property type="term" value="C:plasma membrane"/>
    <property type="evidence" value="ECO:0007669"/>
    <property type="project" value="UniProtKB-SubCell"/>
</dbReference>
<dbReference type="Gene3D" id="3.40.50.11820">
    <property type="match status" value="1"/>
</dbReference>
<evidence type="ECO:0000256" key="2">
    <source>
        <dbReference type="ARBA" id="ARBA00010488"/>
    </source>
</evidence>
<dbReference type="RefSeq" id="WP_016275359.1">
    <property type="nucleotide sequence ID" value="NZ_CAKOCL010000011.1"/>
</dbReference>
<dbReference type="HOGENOM" id="CLU_029598_2_1_10"/>
<dbReference type="InterPro" id="IPR051612">
    <property type="entry name" value="Teichoic_Acid_Biosynth"/>
</dbReference>
<sequence length="398" mass="46305">MSYFSRLKDISFIRKCLLFTTHFLGYLNRVIPKKEKQILFYDSGRDFLDDNTEALYSWMCMHGYDKRYKLVVCVPRETTRLPFSHYEPIGALKGIWAYLRSKYVFYSFGDFRIEPSKKQVVINQWHGTPLKTIGKLTNYSVYANERLDCFTYVLSASDFFKPILAKAFGCDESKVMVLGHTRIDYLFSTKEALACIGIEKGNYKKLFLWMPTFRTSNDGRFHDLGSGENTSLPIAGTYAELELLNRFLIARKALLVVKVHPLATFKSNKNFSNILVLKNEDTISRGVRLYELVKEFDALITDYSSIFCDYLVLDRPMAFTLDDMEAYGHNRGFILSDLTNYMPGHHVRTMDDFRAFIDDCIHDKDPYAAERKRVLPFFCKYSDGNNCKRLLEKVHITL</sequence>
<dbReference type="Proteomes" id="UP000014200">
    <property type="component" value="Unassembled WGS sequence"/>
</dbReference>
<evidence type="ECO:0000313" key="8">
    <source>
        <dbReference type="Proteomes" id="UP000014200"/>
    </source>
</evidence>
<keyword evidence="3" id="KW-1003">Cell membrane</keyword>
<comment type="caution">
    <text evidence="7">The sequence shown here is derived from an EMBL/GenBank/DDBJ whole genome shotgun (WGS) entry which is preliminary data.</text>
</comment>
<dbReference type="GO" id="GO:0047355">
    <property type="term" value="F:CDP-glycerol glycerophosphotransferase activity"/>
    <property type="evidence" value="ECO:0007669"/>
    <property type="project" value="InterPro"/>
</dbReference>
<accession>R9IK28</accession>
<dbReference type="PANTHER" id="PTHR37316">
    <property type="entry name" value="TEICHOIC ACID GLYCEROL-PHOSPHATE PRIMASE"/>
    <property type="match status" value="1"/>
</dbReference>
<protein>
    <submittedName>
        <fullName evidence="7">Uncharacterized protein</fullName>
    </submittedName>
</protein>
<keyword evidence="5" id="KW-0777">Teichoic acid biosynthesis</keyword>
<comment type="similarity">
    <text evidence="2">Belongs to the CDP-glycerol glycerophosphotransferase family.</text>
</comment>
<dbReference type="AlphaFoldDB" id="R9IK28"/>
<dbReference type="Pfam" id="PF04464">
    <property type="entry name" value="Glyphos_transf"/>
    <property type="match status" value="1"/>
</dbReference>
<dbReference type="PATRIC" id="fig|1235788.3.peg.933"/>
<evidence type="ECO:0000256" key="6">
    <source>
        <dbReference type="ARBA" id="ARBA00023136"/>
    </source>
</evidence>
<comment type="subcellular location">
    <subcellularLocation>
        <location evidence="1">Cell membrane</location>
        <topology evidence="1">Peripheral membrane protein</topology>
    </subcellularLocation>
</comment>
<organism evidence="7 8">
    <name type="scientific">Phocaeicola sartorii</name>
    <dbReference type="NCBI Taxonomy" id="671267"/>
    <lineage>
        <taxon>Bacteria</taxon>
        <taxon>Pseudomonadati</taxon>
        <taxon>Bacteroidota</taxon>
        <taxon>Bacteroidia</taxon>
        <taxon>Bacteroidales</taxon>
        <taxon>Bacteroidaceae</taxon>
        <taxon>Phocaeicola</taxon>
    </lineage>
</organism>
<evidence type="ECO:0000256" key="1">
    <source>
        <dbReference type="ARBA" id="ARBA00004202"/>
    </source>
</evidence>
<dbReference type="InterPro" id="IPR007554">
    <property type="entry name" value="Glycerophosphate_synth"/>
</dbReference>
<dbReference type="SUPFAM" id="SSF53756">
    <property type="entry name" value="UDP-Glycosyltransferase/glycogen phosphorylase"/>
    <property type="match status" value="1"/>
</dbReference>
<evidence type="ECO:0000313" key="7">
    <source>
        <dbReference type="EMBL" id="EOS14908.1"/>
    </source>
</evidence>
<keyword evidence="6" id="KW-0472">Membrane</keyword>
<dbReference type="STRING" id="1235788.C802_00925"/>
<gene>
    <name evidence="7" type="ORF">C802_00925</name>
</gene>
<dbReference type="EMBL" id="ASSP01000006">
    <property type="protein sequence ID" value="EOS14908.1"/>
    <property type="molecule type" value="Genomic_DNA"/>
</dbReference>
<dbReference type="InterPro" id="IPR043148">
    <property type="entry name" value="TagF_C"/>
</dbReference>
<dbReference type="Gene3D" id="3.40.50.12580">
    <property type="match status" value="1"/>
</dbReference>
<keyword evidence="4" id="KW-0808">Transferase</keyword>
<evidence type="ECO:0000256" key="5">
    <source>
        <dbReference type="ARBA" id="ARBA00022944"/>
    </source>
</evidence>
<dbReference type="PANTHER" id="PTHR37316:SF3">
    <property type="entry name" value="TEICHOIC ACID GLYCEROL-PHOSPHATE TRANSFERASE"/>
    <property type="match status" value="1"/>
</dbReference>
<dbReference type="OrthoDB" id="9811865at2"/>
<keyword evidence="8" id="KW-1185">Reference proteome</keyword>
<dbReference type="InterPro" id="IPR043149">
    <property type="entry name" value="TagF_N"/>
</dbReference>
<proteinExistence type="inferred from homology"/>